<organism evidence="6 7">
    <name type="scientific">Symbiobacterium thermophilum (strain DSM 24528 / JCM 14929 / IAM 14863 / T)</name>
    <dbReference type="NCBI Taxonomy" id="292459"/>
    <lineage>
        <taxon>Bacteria</taxon>
        <taxon>Bacillati</taxon>
        <taxon>Bacillota</taxon>
        <taxon>Clostridia</taxon>
        <taxon>Eubacteriales</taxon>
        <taxon>Symbiobacteriaceae</taxon>
        <taxon>Symbiobacterium</taxon>
    </lineage>
</organism>
<keyword evidence="3 4" id="KW-0175">Coiled coil</keyword>
<comment type="subcellular location">
    <subcellularLocation>
        <location evidence="1">Cell envelope</location>
    </subcellularLocation>
</comment>
<comment type="similarity">
    <text evidence="2">Belongs to the membrane fusion protein (MFP) (TC 8.A.1) family.</text>
</comment>
<feature type="coiled-coil region" evidence="4">
    <location>
        <begin position="67"/>
        <end position="167"/>
    </location>
</feature>
<evidence type="ECO:0000259" key="5">
    <source>
        <dbReference type="Pfam" id="PF25967"/>
    </source>
</evidence>
<dbReference type="Pfam" id="PF25967">
    <property type="entry name" value="RND-MFP_C"/>
    <property type="match status" value="1"/>
</dbReference>
<proteinExistence type="inferred from homology"/>
<protein>
    <recommendedName>
        <fullName evidence="5">Multidrug resistance protein MdtA-like C-terminal permuted SH3 domain-containing protein</fullName>
    </recommendedName>
</protein>
<dbReference type="AlphaFoldDB" id="Q67NE9"/>
<evidence type="ECO:0000313" key="7">
    <source>
        <dbReference type="Proteomes" id="UP000000417"/>
    </source>
</evidence>
<dbReference type="eggNOG" id="COG0845">
    <property type="taxonomic scope" value="Bacteria"/>
</dbReference>
<dbReference type="PANTHER" id="PTHR32347">
    <property type="entry name" value="EFFLUX SYSTEM COMPONENT YKNX-RELATED"/>
    <property type="match status" value="1"/>
</dbReference>
<name>Q67NE9_SYMTH</name>
<feature type="domain" description="Multidrug resistance protein MdtA-like C-terminal permuted SH3" evidence="5">
    <location>
        <begin position="414"/>
        <end position="471"/>
    </location>
</feature>
<reference evidence="6 7" key="1">
    <citation type="journal article" date="2004" name="Nucleic Acids Res.">
        <title>Genome sequence of Symbiobacterium thermophilum, an uncultivable bacterium that depends on microbial commensalism.</title>
        <authorList>
            <person name="Ueda K."/>
            <person name="Yamashita A."/>
            <person name="Ishikawa J."/>
            <person name="Shimada M."/>
            <person name="Watsuji T."/>
            <person name="Morimura K."/>
            <person name="Ikeda H."/>
            <person name="Hattori M."/>
            <person name="Beppu T."/>
        </authorList>
    </citation>
    <scope>NUCLEOTIDE SEQUENCE [LARGE SCALE GENOMIC DNA]</scope>
    <source>
        <strain evidence="7">T / IAM 14863</strain>
    </source>
</reference>
<evidence type="ECO:0000256" key="3">
    <source>
        <dbReference type="ARBA" id="ARBA00023054"/>
    </source>
</evidence>
<dbReference type="GO" id="GO:0030313">
    <property type="term" value="C:cell envelope"/>
    <property type="evidence" value="ECO:0007669"/>
    <property type="project" value="UniProtKB-SubCell"/>
</dbReference>
<dbReference type="Gene3D" id="2.40.420.20">
    <property type="match status" value="1"/>
</dbReference>
<dbReference type="NCBIfam" id="TIGR01730">
    <property type="entry name" value="RND_mfp"/>
    <property type="match status" value="1"/>
</dbReference>
<evidence type="ECO:0000256" key="1">
    <source>
        <dbReference type="ARBA" id="ARBA00004196"/>
    </source>
</evidence>
<dbReference type="InterPro" id="IPR058627">
    <property type="entry name" value="MdtA-like_C"/>
</dbReference>
<dbReference type="STRING" id="292459.STH1809"/>
<dbReference type="GO" id="GO:0022857">
    <property type="term" value="F:transmembrane transporter activity"/>
    <property type="evidence" value="ECO:0007669"/>
    <property type="project" value="InterPro"/>
</dbReference>
<dbReference type="KEGG" id="sth:STH1809"/>
<gene>
    <name evidence="6" type="ordered locus">STH1809</name>
</gene>
<dbReference type="HOGENOM" id="CLU_514738_0_0_9"/>
<dbReference type="EMBL" id="AP006840">
    <property type="protein sequence ID" value="BAD40794.1"/>
    <property type="molecule type" value="Genomic_DNA"/>
</dbReference>
<keyword evidence="7" id="KW-1185">Reference proteome</keyword>
<dbReference type="PRINTS" id="PR01490">
    <property type="entry name" value="RTXTOXIND"/>
</dbReference>
<feature type="coiled-coil region" evidence="4">
    <location>
        <begin position="192"/>
        <end position="287"/>
    </location>
</feature>
<dbReference type="GO" id="GO:0016020">
    <property type="term" value="C:membrane"/>
    <property type="evidence" value="ECO:0007669"/>
    <property type="project" value="InterPro"/>
</dbReference>
<dbReference type="Gene3D" id="2.40.50.100">
    <property type="match status" value="1"/>
</dbReference>
<dbReference type="InterPro" id="IPR050465">
    <property type="entry name" value="UPF0194_transport"/>
</dbReference>
<evidence type="ECO:0000313" key="6">
    <source>
        <dbReference type="EMBL" id="BAD40794.1"/>
    </source>
</evidence>
<evidence type="ECO:0000256" key="4">
    <source>
        <dbReference type="SAM" id="Coils"/>
    </source>
</evidence>
<evidence type="ECO:0000256" key="2">
    <source>
        <dbReference type="ARBA" id="ARBA00009477"/>
    </source>
</evidence>
<dbReference type="Gene3D" id="2.40.30.170">
    <property type="match status" value="1"/>
</dbReference>
<accession>Q67NE9</accession>
<dbReference type="Proteomes" id="UP000000417">
    <property type="component" value="Chromosome"/>
</dbReference>
<dbReference type="InterPro" id="IPR006143">
    <property type="entry name" value="RND_pump_MFP"/>
</dbReference>
<sequence length="529" mass="56703">MGPEGAPVVQVQRVSRGMLIQEIYSPGTVQAGNLQEYKAPLTSPRVTVYVEAGQQVEEGQLLVELDATELQEEVKTKERDLLQAQRELEELLRQMESAPLQLERNLQEARQQLAEAQSNLARVKAGGGESSDVERLRAQIDQLRSQVAAAQQPVEEARENLAAAEAAYLANPSDSQAAQAYRAAEEAYREAVRKSQATVQEAAEKLAEAEAELAALLEGSQDGASRELNVRLAEIQVSLAEVAVKEAEEAVRRGPDMGQVELARARVEAAQATLDKLRANLEATRIVAAAPGTVLSVHVKDGDPVQQGASLLRVGDMERMELIGQVEAVDLDSLEPGQPIMVTSSLLPLASFEGTVTRISQQTAQSNDGFYGGPIYYMGDTVTFEVRGEVMNADGRLKSGMSVEMRIQTAQLEDVIVVPLLAVREEAGQAFVLVVHEDYTVEVRPIQTGLVTNREVEVVAGLEEGEMIVTGPFGLIETLQDGDPVQIEAMPGMDPFMGGPTGPGGGRMRTVPGGVRAVPLGLATGGAAR</sequence>